<evidence type="ECO:0000313" key="1">
    <source>
        <dbReference type="EMBL" id="KAF9519185.1"/>
    </source>
</evidence>
<comment type="caution">
    <text evidence="1">The sequence shown here is derived from an EMBL/GenBank/DDBJ whole genome shotgun (WGS) entry which is preliminary data.</text>
</comment>
<dbReference type="AlphaFoldDB" id="A0A9P6B7Z3"/>
<organism evidence="1 2">
    <name type="scientific">Hydnum rufescens UP504</name>
    <dbReference type="NCBI Taxonomy" id="1448309"/>
    <lineage>
        <taxon>Eukaryota</taxon>
        <taxon>Fungi</taxon>
        <taxon>Dikarya</taxon>
        <taxon>Basidiomycota</taxon>
        <taxon>Agaricomycotina</taxon>
        <taxon>Agaricomycetes</taxon>
        <taxon>Cantharellales</taxon>
        <taxon>Hydnaceae</taxon>
        <taxon>Hydnum</taxon>
    </lineage>
</organism>
<dbReference type="EMBL" id="MU128919">
    <property type="protein sequence ID" value="KAF9519185.1"/>
    <property type="molecule type" value="Genomic_DNA"/>
</dbReference>
<proteinExistence type="predicted"/>
<sequence>MWFIREAPPDLYATSNLPSRPSRKQPATGGLIGRAQAMPYRTIPYSQPVMTCASSPGPLHIPPKREPTHKPQIDDISPSPPSFSISIHATPFFPLCIAYSYLSLLPIIEGMFQPLFSATEAHGSTEHLDQALPLSIGNDLGAGGRGGRGNIRYGRKSPVPTPDTIYLYLAHERLRCGRPWFRARILFSLLYPYQGRVDQFTQCCRGGIDAQQCLA</sequence>
<gene>
    <name evidence="1" type="ORF">BS47DRAFT_77879</name>
</gene>
<keyword evidence="2" id="KW-1185">Reference proteome</keyword>
<dbReference type="Proteomes" id="UP000886523">
    <property type="component" value="Unassembled WGS sequence"/>
</dbReference>
<reference evidence="1" key="1">
    <citation type="journal article" date="2020" name="Nat. Commun.">
        <title>Large-scale genome sequencing of mycorrhizal fungi provides insights into the early evolution of symbiotic traits.</title>
        <authorList>
            <person name="Miyauchi S."/>
            <person name="Kiss E."/>
            <person name="Kuo A."/>
            <person name="Drula E."/>
            <person name="Kohler A."/>
            <person name="Sanchez-Garcia M."/>
            <person name="Morin E."/>
            <person name="Andreopoulos B."/>
            <person name="Barry K.W."/>
            <person name="Bonito G."/>
            <person name="Buee M."/>
            <person name="Carver A."/>
            <person name="Chen C."/>
            <person name="Cichocki N."/>
            <person name="Clum A."/>
            <person name="Culley D."/>
            <person name="Crous P.W."/>
            <person name="Fauchery L."/>
            <person name="Girlanda M."/>
            <person name="Hayes R.D."/>
            <person name="Keri Z."/>
            <person name="LaButti K."/>
            <person name="Lipzen A."/>
            <person name="Lombard V."/>
            <person name="Magnuson J."/>
            <person name="Maillard F."/>
            <person name="Murat C."/>
            <person name="Nolan M."/>
            <person name="Ohm R.A."/>
            <person name="Pangilinan J."/>
            <person name="Pereira M.F."/>
            <person name="Perotto S."/>
            <person name="Peter M."/>
            <person name="Pfister S."/>
            <person name="Riley R."/>
            <person name="Sitrit Y."/>
            <person name="Stielow J.B."/>
            <person name="Szollosi G."/>
            <person name="Zifcakova L."/>
            <person name="Stursova M."/>
            <person name="Spatafora J.W."/>
            <person name="Tedersoo L."/>
            <person name="Vaario L.M."/>
            <person name="Yamada A."/>
            <person name="Yan M."/>
            <person name="Wang P."/>
            <person name="Xu J."/>
            <person name="Bruns T."/>
            <person name="Baldrian P."/>
            <person name="Vilgalys R."/>
            <person name="Dunand C."/>
            <person name="Henrissat B."/>
            <person name="Grigoriev I.V."/>
            <person name="Hibbett D."/>
            <person name="Nagy L.G."/>
            <person name="Martin F.M."/>
        </authorList>
    </citation>
    <scope>NUCLEOTIDE SEQUENCE</scope>
    <source>
        <strain evidence="1">UP504</strain>
    </source>
</reference>
<evidence type="ECO:0000313" key="2">
    <source>
        <dbReference type="Proteomes" id="UP000886523"/>
    </source>
</evidence>
<accession>A0A9P6B7Z3</accession>
<protein>
    <submittedName>
        <fullName evidence="1">Uncharacterized protein</fullName>
    </submittedName>
</protein>
<name>A0A9P6B7Z3_9AGAM</name>